<evidence type="ECO:0000313" key="2">
    <source>
        <dbReference type="Proteomes" id="UP001175271"/>
    </source>
</evidence>
<protein>
    <submittedName>
        <fullName evidence="1">Uncharacterized protein</fullName>
    </submittedName>
</protein>
<reference evidence="1" key="1">
    <citation type="submission" date="2023-06" db="EMBL/GenBank/DDBJ databases">
        <title>Genomic analysis of the entomopathogenic nematode Steinernema hermaphroditum.</title>
        <authorList>
            <person name="Schwarz E.M."/>
            <person name="Heppert J.K."/>
            <person name="Baniya A."/>
            <person name="Schwartz H.T."/>
            <person name="Tan C.-H."/>
            <person name="Antoshechkin I."/>
            <person name="Sternberg P.W."/>
            <person name="Goodrich-Blair H."/>
            <person name="Dillman A.R."/>
        </authorList>
    </citation>
    <scope>NUCLEOTIDE SEQUENCE</scope>
    <source>
        <strain evidence="1">PS9179</strain>
        <tissue evidence="1">Whole animal</tissue>
    </source>
</reference>
<accession>A0AA39HK90</accession>
<dbReference type="AlphaFoldDB" id="A0AA39HK90"/>
<keyword evidence="2" id="KW-1185">Reference proteome</keyword>
<name>A0AA39HK90_9BILA</name>
<comment type="caution">
    <text evidence="1">The sequence shown here is derived from an EMBL/GenBank/DDBJ whole genome shotgun (WGS) entry which is preliminary data.</text>
</comment>
<organism evidence="1 2">
    <name type="scientific">Steinernema hermaphroditum</name>
    <dbReference type="NCBI Taxonomy" id="289476"/>
    <lineage>
        <taxon>Eukaryota</taxon>
        <taxon>Metazoa</taxon>
        <taxon>Ecdysozoa</taxon>
        <taxon>Nematoda</taxon>
        <taxon>Chromadorea</taxon>
        <taxon>Rhabditida</taxon>
        <taxon>Tylenchina</taxon>
        <taxon>Panagrolaimomorpha</taxon>
        <taxon>Strongyloidoidea</taxon>
        <taxon>Steinernematidae</taxon>
        <taxon>Steinernema</taxon>
    </lineage>
</organism>
<gene>
    <name evidence="1" type="ORF">QR680_019190</name>
</gene>
<dbReference type="EMBL" id="JAUCMV010000004">
    <property type="protein sequence ID" value="KAK0407421.1"/>
    <property type="molecule type" value="Genomic_DNA"/>
</dbReference>
<dbReference type="Proteomes" id="UP001175271">
    <property type="component" value="Unassembled WGS sequence"/>
</dbReference>
<evidence type="ECO:0000313" key="1">
    <source>
        <dbReference type="EMBL" id="KAK0407421.1"/>
    </source>
</evidence>
<proteinExistence type="predicted"/>
<sequence>MCLASTPKQSPRTFRPSSPKPHELNQLYNGIIVMAKSMDTISLLKGASLQEKRGIVRLSLDVPLNGVLMEWATVLLKNAVVLGDAPFSVHMWKNALLFIWETLKSLGYGPESKQEAFFKAGQKIFHFVGARYLAMVQEAKRFLAVRPLPFFFKGFLCFASHYAKHGVCLGITPTDYLKKAEELFRHRSFQENGCRVWKKHGWTVYVETRPDGTYIKTLHLKTSWH</sequence>